<evidence type="ECO:0000256" key="5">
    <source>
        <dbReference type="SAM" id="Phobius"/>
    </source>
</evidence>
<accession>A0A0G1HRB6</accession>
<evidence type="ECO:0000313" key="7">
    <source>
        <dbReference type="EMBL" id="KKT49686.1"/>
    </source>
</evidence>
<proteinExistence type="predicted"/>
<dbReference type="Pfam" id="PF01794">
    <property type="entry name" value="Ferric_reduct"/>
    <property type="match status" value="1"/>
</dbReference>
<sequence length="259" mass="30022">MKNHIGIVMIWVVTAITLILFFSSKIVSGEGIVFSWLLITQTLALVGTALLSVSFILSSRWRFVEDWFGGMDKVYKNHHLFGGIAFALLLHHPIFLLLNVLPDIGFGWKYLWISNLLPYNWGILSLYFMMSMLVLTLLINLPYSLWKKTHEFMGIALLFACLHVVTITSDVSRFLPLRLWIIFLLSLAVYSVIYRRFLYGFIGPKFKYLVKNIRKIGDMYAIEMVPSDKKIRFNPGQFVFARFDDLGEETHSFSITFNR</sequence>
<feature type="transmembrane region" description="Helical" evidence="5">
    <location>
        <begin position="121"/>
        <end position="140"/>
    </location>
</feature>
<dbReference type="EMBL" id="LCIE01000003">
    <property type="protein sequence ID" value="KKT49686.1"/>
    <property type="molecule type" value="Genomic_DNA"/>
</dbReference>
<evidence type="ECO:0000256" key="1">
    <source>
        <dbReference type="ARBA" id="ARBA00004141"/>
    </source>
</evidence>
<dbReference type="Proteomes" id="UP000034172">
    <property type="component" value="Unassembled WGS sequence"/>
</dbReference>
<feature type="transmembrane region" description="Helical" evidence="5">
    <location>
        <begin position="177"/>
        <end position="197"/>
    </location>
</feature>
<name>A0A0G1HRB6_9BACT</name>
<dbReference type="STRING" id="1618392.UW41_C0003G0053"/>
<keyword evidence="4 5" id="KW-0472">Membrane</keyword>
<feature type="transmembrane region" description="Helical" evidence="5">
    <location>
        <begin position="152"/>
        <end position="171"/>
    </location>
</feature>
<evidence type="ECO:0000313" key="8">
    <source>
        <dbReference type="Proteomes" id="UP000034172"/>
    </source>
</evidence>
<dbReference type="GO" id="GO:0016020">
    <property type="term" value="C:membrane"/>
    <property type="evidence" value="ECO:0007669"/>
    <property type="project" value="UniProtKB-SubCell"/>
</dbReference>
<feature type="transmembrane region" description="Helical" evidence="5">
    <location>
        <begin position="79"/>
        <end position="101"/>
    </location>
</feature>
<dbReference type="InterPro" id="IPR013130">
    <property type="entry name" value="Fe3_Rdtase_TM_dom"/>
</dbReference>
<evidence type="ECO:0000256" key="4">
    <source>
        <dbReference type="ARBA" id="ARBA00023136"/>
    </source>
</evidence>
<comment type="subcellular location">
    <subcellularLocation>
        <location evidence="1">Membrane</location>
        <topology evidence="1">Multi-pass membrane protein</topology>
    </subcellularLocation>
</comment>
<keyword evidence="3 5" id="KW-1133">Transmembrane helix</keyword>
<reference evidence="7 8" key="1">
    <citation type="journal article" date="2015" name="Nature">
        <title>rRNA introns, odd ribosomes, and small enigmatic genomes across a large radiation of phyla.</title>
        <authorList>
            <person name="Brown C.T."/>
            <person name="Hug L.A."/>
            <person name="Thomas B.C."/>
            <person name="Sharon I."/>
            <person name="Castelle C.J."/>
            <person name="Singh A."/>
            <person name="Wilkins M.J."/>
            <person name="Williams K.H."/>
            <person name="Banfield J.F."/>
        </authorList>
    </citation>
    <scope>NUCLEOTIDE SEQUENCE [LARGE SCALE GENOMIC DNA]</scope>
</reference>
<organism evidence="7 8">
    <name type="scientific">Candidatus Collierbacteria bacterium GW2011_GWC2_44_18</name>
    <dbReference type="NCBI Taxonomy" id="1618392"/>
    <lineage>
        <taxon>Bacteria</taxon>
        <taxon>Candidatus Collieribacteriota</taxon>
    </lineage>
</organism>
<dbReference type="AlphaFoldDB" id="A0A0G1HRB6"/>
<evidence type="ECO:0000256" key="3">
    <source>
        <dbReference type="ARBA" id="ARBA00022989"/>
    </source>
</evidence>
<evidence type="ECO:0000256" key="2">
    <source>
        <dbReference type="ARBA" id="ARBA00022692"/>
    </source>
</evidence>
<keyword evidence="2 5" id="KW-0812">Transmembrane</keyword>
<feature type="transmembrane region" description="Helical" evidence="5">
    <location>
        <begin position="7"/>
        <end position="27"/>
    </location>
</feature>
<comment type="caution">
    <text evidence="7">The sequence shown here is derived from an EMBL/GenBank/DDBJ whole genome shotgun (WGS) entry which is preliminary data.</text>
</comment>
<gene>
    <name evidence="7" type="ORF">UW41_C0003G0053</name>
</gene>
<evidence type="ECO:0000259" key="6">
    <source>
        <dbReference type="Pfam" id="PF01794"/>
    </source>
</evidence>
<feature type="transmembrane region" description="Helical" evidence="5">
    <location>
        <begin position="33"/>
        <end position="58"/>
    </location>
</feature>
<protein>
    <submittedName>
        <fullName evidence="7">Ferric reductase domain protein transmembrane component domain-containing protein</fullName>
    </submittedName>
</protein>
<feature type="domain" description="Ferric oxidoreductase" evidence="6">
    <location>
        <begin position="44"/>
        <end position="161"/>
    </location>
</feature>